<reference evidence="1 2" key="1">
    <citation type="submission" date="2015-08" db="EMBL/GenBank/DDBJ databases">
        <title>Next Generation Sequencing and Analysis of the Genome of Puccinia sorghi L Schw, the Causal Agent of Maize Common Rust.</title>
        <authorList>
            <person name="Rochi L."/>
            <person name="Burguener G."/>
            <person name="Darino M."/>
            <person name="Turjanski A."/>
            <person name="Kreff E."/>
            <person name="Dieguez M.J."/>
            <person name="Sacco F."/>
        </authorList>
    </citation>
    <scope>NUCLEOTIDE SEQUENCE [LARGE SCALE GENOMIC DNA]</scope>
    <source>
        <strain evidence="1 2">RO10H11247</strain>
    </source>
</reference>
<comment type="caution">
    <text evidence="1">The sequence shown here is derived from an EMBL/GenBank/DDBJ whole genome shotgun (WGS) entry which is preliminary data.</text>
</comment>
<name>A0A0L6V6R0_9BASI</name>
<dbReference type="AlphaFoldDB" id="A0A0L6V6R0"/>
<organism evidence="1 2">
    <name type="scientific">Puccinia sorghi</name>
    <dbReference type="NCBI Taxonomy" id="27349"/>
    <lineage>
        <taxon>Eukaryota</taxon>
        <taxon>Fungi</taxon>
        <taxon>Dikarya</taxon>
        <taxon>Basidiomycota</taxon>
        <taxon>Pucciniomycotina</taxon>
        <taxon>Pucciniomycetes</taxon>
        <taxon>Pucciniales</taxon>
        <taxon>Pucciniaceae</taxon>
        <taxon>Puccinia</taxon>
    </lineage>
</organism>
<proteinExistence type="predicted"/>
<sequence length="68" mass="7592">MAAWLEHAPCQLQAVLDIYGGKLAEQLNKQLWMCKMDDRKFGLGAIKSALPGSCQIVTVFEKISRPKD</sequence>
<dbReference type="Proteomes" id="UP000037035">
    <property type="component" value="Unassembled WGS sequence"/>
</dbReference>
<keyword evidence="2" id="KW-1185">Reference proteome</keyword>
<dbReference type="OrthoDB" id="1922221at2759"/>
<dbReference type="EMBL" id="LAVV01007275">
    <property type="protein sequence ID" value="KNZ56481.1"/>
    <property type="molecule type" value="Genomic_DNA"/>
</dbReference>
<evidence type="ECO:0000313" key="1">
    <source>
        <dbReference type="EMBL" id="KNZ56481.1"/>
    </source>
</evidence>
<protein>
    <submittedName>
        <fullName evidence="1">Uncharacterized protein</fullName>
    </submittedName>
</protein>
<accession>A0A0L6V6R0</accession>
<dbReference type="VEuPathDB" id="FungiDB:VP01_2395g2"/>
<evidence type="ECO:0000313" key="2">
    <source>
        <dbReference type="Proteomes" id="UP000037035"/>
    </source>
</evidence>
<gene>
    <name evidence="1" type="ORF">VP01_2395g2</name>
</gene>